<dbReference type="HOGENOM" id="CLU_1759021_0_0_1"/>
<evidence type="ECO:0000256" key="2">
    <source>
        <dbReference type="ARBA" id="ARBA00009761"/>
    </source>
</evidence>
<accession>A0A0D0CEK4</accession>
<protein>
    <submittedName>
        <fullName evidence="4">Unplaced genomic scaffold GYMLUscaffold_50, whole genome shotgun sequence</fullName>
    </submittedName>
</protein>
<dbReference type="Gene3D" id="2.40.50.140">
    <property type="entry name" value="Nucleic acid-binding proteins"/>
    <property type="match status" value="1"/>
</dbReference>
<dbReference type="GO" id="GO:0031981">
    <property type="term" value="C:nuclear lumen"/>
    <property type="evidence" value="ECO:0007669"/>
    <property type="project" value="UniProtKB-ARBA"/>
</dbReference>
<dbReference type="GO" id="GO:0006260">
    <property type="term" value="P:DNA replication"/>
    <property type="evidence" value="ECO:0007669"/>
    <property type="project" value="InterPro"/>
</dbReference>
<evidence type="ECO:0000256" key="3">
    <source>
        <dbReference type="ARBA" id="ARBA00023242"/>
    </source>
</evidence>
<dbReference type="AlphaFoldDB" id="A0A0D0CEK4"/>
<evidence type="ECO:0000313" key="4">
    <source>
        <dbReference type="EMBL" id="KIK56457.1"/>
    </source>
</evidence>
<gene>
    <name evidence="4" type="ORF">GYMLUDRAFT_247949</name>
</gene>
<dbReference type="Pfam" id="PF08661">
    <property type="entry name" value="Rep_fac-A_3"/>
    <property type="match status" value="1"/>
</dbReference>
<dbReference type="EMBL" id="KN834798">
    <property type="protein sequence ID" value="KIK56457.1"/>
    <property type="molecule type" value="Genomic_DNA"/>
</dbReference>
<comment type="subcellular location">
    <subcellularLocation>
        <location evidence="1">Nucleus</location>
    </subcellularLocation>
</comment>
<dbReference type="Proteomes" id="UP000053593">
    <property type="component" value="Unassembled WGS sequence"/>
</dbReference>
<comment type="similarity">
    <text evidence="2">Belongs to the replication factor A protein 3 family.</text>
</comment>
<proteinExistence type="inferred from homology"/>
<reference evidence="4 5" key="1">
    <citation type="submission" date="2014-04" db="EMBL/GenBank/DDBJ databases">
        <title>Evolutionary Origins and Diversification of the Mycorrhizal Mutualists.</title>
        <authorList>
            <consortium name="DOE Joint Genome Institute"/>
            <consortium name="Mycorrhizal Genomics Consortium"/>
            <person name="Kohler A."/>
            <person name="Kuo A."/>
            <person name="Nagy L.G."/>
            <person name="Floudas D."/>
            <person name="Copeland A."/>
            <person name="Barry K.W."/>
            <person name="Cichocki N."/>
            <person name="Veneault-Fourrey C."/>
            <person name="LaButti K."/>
            <person name="Lindquist E.A."/>
            <person name="Lipzen A."/>
            <person name="Lundell T."/>
            <person name="Morin E."/>
            <person name="Murat C."/>
            <person name="Riley R."/>
            <person name="Ohm R."/>
            <person name="Sun H."/>
            <person name="Tunlid A."/>
            <person name="Henrissat B."/>
            <person name="Grigoriev I.V."/>
            <person name="Hibbett D.S."/>
            <person name="Martin F."/>
        </authorList>
    </citation>
    <scope>NUCLEOTIDE SEQUENCE [LARGE SCALE GENOMIC DNA]</scope>
    <source>
        <strain evidence="4 5">FD-317 M1</strain>
    </source>
</reference>
<organism evidence="4 5">
    <name type="scientific">Collybiopsis luxurians FD-317 M1</name>
    <dbReference type="NCBI Taxonomy" id="944289"/>
    <lineage>
        <taxon>Eukaryota</taxon>
        <taxon>Fungi</taxon>
        <taxon>Dikarya</taxon>
        <taxon>Basidiomycota</taxon>
        <taxon>Agaricomycotina</taxon>
        <taxon>Agaricomycetes</taxon>
        <taxon>Agaricomycetidae</taxon>
        <taxon>Agaricales</taxon>
        <taxon>Marasmiineae</taxon>
        <taxon>Omphalotaceae</taxon>
        <taxon>Collybiopsis</taxon>
        <taxon>Collybiopsis luxurians</taxon>
    </lineage>
</organism>
<evidence type="ECO:0000256" key="1">
    <source>
        <dbReference type="ARBA" id="ARBA00004123"/>
    </source>
</evidence>
<dbReference type="InterPro" id="IPR012340">
    <property type="entry name" value="NA-bd_OB-fold"/>
</dbReference>
<sequence>MTQDTTSAVSTEPLEPYEGFSPRVHGKLLPRFVGCYVTLPCEIIEDRRDSLLVLTCDQVHVQVSTTLVDGKPWTRFVEILGKYCNEGVEFLVATRMRNMGNDLDTQMMRSVIDIIHREPWATDIFNVHAQHNAAAIAALDQGSVEVEK</sequence>
<keyword evidence="5" id="KW-1185">Reference proteome</keyword>
<dbReference type="OrthoDB" id="188186at2759"/>
<name>A0A0D0CEK4_9AGAR</name>
<dbReference type="GO" id="GO:0003677">
    <property type="term" value="F:DNA binding"/>
    <property type="evidence" value="ECO:0007669"/>
    <property type="project" value="InterPro"/>
</dbReference>
<evidence type="ECO:0000313" key="5">
    <source>
        <dbReference type="Proteomes" id="UP000053593"/>
    </source>
</evidence>
<keyword evidence="3" id="KW-0539">Nucleus</keyword>
<dbReference type="GO" id="GO:0006310">
    <property type="term" value="P:DNA recombination"/>
    <property type="evidence" value="ECO:0007669"/>
    <property type="project" value="InterPro"/>
</dbReference>
<dbReference type="GO" id="GO:0006281">
    <property type="term" value="P:DNA repair"/>
    <property type="evidence" value="ECO:0007669"/>
    <property type="project" value="InterPro"/>
</dbReference>
<dbReference type="InterPro" id="IPR013970">
    <property type="entry name" value="Rfa2"/>
</dbReference>